<dbReference type="InterPro" id="IPR040409">
    <property type="entry name" value="PCS-like"/>
</dbReference>
<reference evidence="6 7" key="1">
    <citation type="submission" date="2019-04" db="EMBL/GenBank/DDBJ databases">
        <title>Annotation for the trematode Fasciola gigantica.</title>
        <authorList>
            <person name="Choi Y.-J."/>
        </authorList>
    </citation>
    <scope>NUCLEOTIDE SEQUENCE [LARGE SCALE GENOMIC DNA]</scope>
    <source>
        <strain evidence="6">Uganda_cow_1</strain>
    </source>
</reference>
<dbReference type="GO" id="GO:0046938">
    <property type="term" value="P:phytochelatin biosynthetic process"/>
    <property type="evidence" value="ECO:0007669"/>
    <property type="project" value="InterPro"/>
</dbReference>
<dbReference type="PROSITE" id="PS51443">
    <property type="entry name" value="PCS"/>
    <property type="match status" value="1"/>
</dbReference>
<dbReference type="Gene3D" id="3.90.70.30">
    <property type="entry name" value="Phytochelatin synthase, N-terminal domain"/>
    <property type="match status" value="1"/>
</dbReference>
<organism evidence="6 7">
    <name type="scientific">Fasciola gigantica</name>
    <name type="common">Giant liver fluke</name>
    <dbReference type="NCBI Taxonomy" id="46835"/>
    <lineage>
        <taxon>Eukaryota</taxon>
        <taxon>Metazoa</taxon>
        <taxon>Spiralia</taxon>
        <taxon>Lophotrochozoa</taxon>
        <taxon>Platyhelminthes</taxon>
        <taxon>Trematoda</taxon>
        <taxon>Digenea</taxon>
        <taxon>Plagiorchiida</taxon>
        <taxon>Echinostomata</taxon>
        <taxon>Echinostomatoidea</taxon>
        <taxon>Fasciolidae</taxon>
        <taxon>Fasciola</taxon>
    </lineage>
</organism>
<feature type="domain" description="Peptidase C83" evidence="5">
    <location>
        <begin position="34"/>
        <end position="254"/>
    </location>
</feature>
<evidence type="ECO:0000256" key="1">
    <source>
        <dbReference type="ARBA" id="ARBA00012468"/>
    </source>
</evidence>
<dbReference type="AlphaFoldDB" id="A0A504Y9E9"/>
<dbReference type="Proteomes" id="UP000316759">
    <property type="component" value="Unassembled WGS sequence"/>
</dbReference>
<dbReference type="OrthoDB" id="448954at2759"/>
<dbReference type="STRING" id="46835.A0A504Y9E9"/>
<dbReference type="InterPro" id="IPR038765">
    <property type="entry name" value="Papain-like_cys_pep_sf"/>
</dbReference>
<dbReference type="PANTHER" id="PTHR33447">
    <property type="entry name" value="GLUTATHIONE GAMMA-GLUTAMYLCYSTEINYLTRANSFERASE"/>
    <property type="match status" value="1"/>
</dbReference>
<dbReference type="SUPFAM" id="SSF54001">
    <property type="entry name" value="Cysteine proteinases"/>
    <property type="match status" value="1"/>
</dbReference>
<gene>
    <name evidence="6" type="ORF">FGIG_02644</name>
</gene>
<dbReference type="FunFam" id="3.90.70.30:FF:000001">
    <property type="entry name" value="Glutathione gamma-glutamylcysteinyltransferase 1"/>
    <property type="match status" value="1"/>
</dbReference>
<keyword evidence="3 6" id="KW-0808">Transferase</keyword>
<keyword evidence="4" id="KW-0479">Metal-binding</keyword>
<keyword evidence="2" id="KW-0104">Cadmium</keyword>
<evidence type="ECO:0000256" key="3">
    <source>
        <dbReference type="ARBA" id="ARBA00022679"/>
    </source>
</evidence>
<sequence>MFFKSLLRPLITLKEATQVMFVSRIPPLKLGVPVTSVEFYQRPLPRHCIAFSSPEGKVIFREALLAGHMEAYFALAAQLCTQAEPAYCGLATLVMILNALEMDPGRVWKGHWRWYHETMLTCCVDPDVLTEGIVMDKFAEVARCNGLNVEIHRVYATSSFSAFRDLVIRMTSSDHVGFLVSSYDRGAMGQTGSGHFAAVGGYHPQRELVFLFDTARFKYPPHWVPLGRLWKSMGLMDPATQKPRGYLVLTRATALQTKPEVIKCPSLTDNSQCSHFGATNLMLFDISHNAWQAFMSPASLGDSRSVGYRLRQVSEAWLKWLQTPTSNPPLDDRLIEEATHFILGVCIRYSPGSFFLTILPVSEMSTFTERSENQLLRGLLSSRVGRVVARIVSELPNDVLNALTGDSATFRLAIGRGFGTGSLPTPDVNTHCPFAELKDGGLRLTVLLTCFLIFSTRCACNTSPTQKTTTESATRQQSFLSLINQMELPGIVCSELTSLQIMFCFLLRSALSMDSEAVVNCRRSNLRPFNAK</sequence>
<proteinExistence type="predicted"/>
<accession>A0A504Y9E9</accession>
<evidence type="ECO:0000256" key="2">
    <source>
        <dbReference type="ARBA" id="ARBA00022539"/>
    </source>
</evidence>
<dbReference type="GO" id="GO:0010273">
    <property type="term" value="P:detoxification of copper ion"/>
    <property type="evidence" value="ECO:0007669"/>
    <property type="project" value="TreeGrafter"/>
</dbReference>
<keyword evidence="7" id="KW-1185">Reference proteome</keyword>
<evidence type="ECO:0000313" key="6">
    <source>
        <dbReference type="EMBL" id="TPP57734.1"/>
    </source>
</evidence>
<dbReference type="EC" id="2.3.2.15" evidence="1"/>
<dbReference type="InterPro" id="IPR007719">
    <property type="entry name" value="PCS_N"/>
</dbReference>
<evidence type="ECO:0000259" key="5">
    <source>
        <dbReference type="PROSITE" id="PS51443"/>
    </source>
</evidence>
<protein>
    <recommendedName>
        <fullName evidence="1">glutathione gamma-glutamylcysteinyltransferase</fullName>
        <ecNumber evidence="1">2.3.2.15</ecNumber>
    </recommendedName>
</protein>
<dbReference type="PANTHER" id="PTHR33447:SF2">
    <property type="entry name" value="GLUTATHIONE GAMMA-GLUTAMYLCYSTEINYLTRANSFERASE"/>
    <property type="match status" value="1"/>
</dbReference>
<dbReference type="EMBL" id="SUNJ01012828">
    <property type="protein sequence ID" value="TPP57734.1"/>
    <property type="molecule type" value="Genomic_DNA"/>
</dbReference>
<dbReference type="InterPro" id="IPR038156">
    <property type="entry name" value="PCS_N_sf"/>
</dbReference>
<dbReference type="GO" id="GO:0016756">
    <property type="term" value="F:glutathione gamma-glutamylcysteinyltransferase activity"/>
    <property type="evidence" value="ECO:0007669"/>
    <property type="project" value="UniProtKB-EC"/>
</dbReference>
<dbReference type="Pfam" id="PF05023">
    <property type="entry name" value="Phytochelatin"/>
    <property type="match status" value="1"/>
</dbReference>
<dbReference type="GO" id="GO:0046872">
    <property type="term" value="F:metal ion binding"/>
    <property type="evidence" value="ECO:0007669"/>
    <property type="project" value="UniProtKB-KW"/>
</dbReference>
<comment type="caution">
    <text evidence="6">The sequence shown here is derived from an EMBL/GenBank/DDBJ whole genome shotgun (WGS) entry which is preliminary data.</text>
</comment>
<name>A0A504Y9E9_FASGI</name>
<evidence type="ECO:0000256" key="4">
    <source>
        <dbReference type="ARBA" id="ARBA00022723"/>
    </source>
</evidence>
<dbReference type="GO" id="GO:0098849">
    <property type="term" value="P:cellular detoxification of cadmium ion"/>
    <property type="evidence" value="ECO:0007669"/>
    <property type="project" value="TreeGrafter"/>
</dbReference>
<evidence type="ECO:0000313" key="7">
    <source>
        <dbReference type="Proteomes" id="UP000316759"/>
    </source>
</evidence>